<sequence length="141" mass="16042">MNKNEYVPAEILAKGDSIYYNNEWVTVLSVWCHPNSCYNKINISQKNSTIPLHVRLDKSLSVERKTRNYMEYLHLQNAVELTVVVKSKLEQYANIINAAVDSEGKVSLGTSIRLDKDTLVKAAREELKAAGNKLNEMMKKL</sequence>
<evidence type="ECO:0000313" key="1">
    <source>
        <dbReference type="EMBL" id="AWN08597.1"/>
    </source>
</evidence>
<organism evidence="1 2">
    <name type="scientific">Erwinia phage Faunus</name>
    <dbReference type="NCBI Taxonomy" id="2182346"/>
    <lineage>
        <taxon>Viruses</taxon>
        <taxon>Duplodnaviria</taxon>
        <taxon>Heunggongvirae</taxon>
        <taxon>Uroviricota</taxon>
        <taxon>Caudoviricetes</taxon>
        <taxon>Chaseviridae</taxon>
        <taxon>Cleopatravirinae</taxon>
        <taxon>Faunusvirus</taxon>
        <taxon>Faunusvirus faunus</taxon>
    </lineage>
</organism>
<reference evidence="1 2" key="1">
    <citation type="submission" date="2018-04" db="EMBL/GenBank/DDBJ databases">
        <title>Phage therapy in agriculture - a green tech approach to combat plant pathogenic bacteria.</title>
        <authorList>
            <person name="Djurhuus A.M."/>
            <person name="Carstens A.B."/>
            <person name="Hansen L.H."/>
        </authorList>
    </citation>
    <scope>NUCLEOTIDE SEQUENCE [LARGE SCALE GENOMIC DNA]</scope>
</reference>
<evidence type="ECO:0000313" key="2">
    <source>
        <dbReference type="Proteomes" id="UP000246222"/>
    </source>
</evidence>
<accession>A0A2U8UWV3</accession>
<dbReference type="GeneID" id="54992641"/>
<protein>
    <submittedName>
        <fullName evidence="1">Uncharacterized protein</fullName>
    </submittedName>
</protein>
<name>A0A2U8UWV3_9CAUD</name>
<dbReference type="KEGG" id="vg:54992641"/>
<proteinExistence type="predicted"/>
<dbReference type="Proteomes" id="UP000246222">
    <property type="component" value="Segment"/>
</dbReference>
<dbReference type="EMBL" id="MH191398">
    <property type="protein sequence ID" value="AWN08597.1"/>
    <property type="molecule type" value="Genomic_DNA"/>
</dbReference>
<keyword evidence="2" id="KW-1185">Reference proteome</keyword>
<dbReference type="RefSeq" id="YP_009802107.1">
    <property type="nucleotide sequence ID" value="NC_047978.1"/>
</dbReference>